<name>A0A7W6KNB6_9HYPH</name>
<reference evidence="3 4" key="1">
    <citation type="submission" date="2020-08" db="EMBL/GenBank/DDBJ databases">
        <title>Genomic Encyclopedia of Type Strains, Phase IV (KMG-IV): sequencing the most valuable type-strain genomes for metagenomic binning, comparative biology and taxonomic classification.</title>
        <authorList>
            <person name="Goeker M."/>
        </authorList>
    </citation>
    <scope>NUCLEOTIDE SEQUENCE [LARGE SCALE GENOMIC DNA]</scope>
    <source>
        <strain evidence="3 4">DSM 28101</strain>
    </source>
</reference>
<dbReference type="Proteomes" id="UP000530571">
    <property type="component" value="Unassembled WGS sequence"/>
</dbReference>
<dbReference type="InterPro" id="IPR049945">
    <property type="entry name" value="AAA_22"/>
</dbReference>
<proteinExistence type="predicted"/>
<protein>
    <recommendedName>
        <fullName evidence="2">AAA+ ATPase domain-containing protein</fullName>
    </recommendedName>
</protein>
<feature type="compositionally biased region" description="Polar residues" evidence="1">
    <location>
        <begin position="1"/>
        <end position="23"/>
    </location>
</feature>
<feature type="region of interest" description="Disordered" evidence="1">
    <location>
        <begin position="1370"/>
        <end position="1389"/>
    </location>
</feature>
<dbReference type="EMBL" id="JACIDZ010000020">
    <property type="protein sequence ID" value="MBB4124290.1"/>
    <property type="molecule type" value="Genomic_DNA"/>
</dbReference>
<dbReference type="SMART" id="SM00382">
    <property type="entry name" value="AAA"/>
    <property type="match status" value="1"/>
</dbReference>
<dbReference type="InterPro" id="IPR003593">
    <property type="entry name" value="AAA+_ATPase"/>
</dbReference>
<feature type="domain" description="AAA+ ATPase" evidence="2">
    <location>
        <begin position="323"/>
        <end position="462"/>
    </location>
</feature>
<keyword evidence="4" id="KW-1185">Reference proteome</keyword>
<dbReference type="InterPro" id="IPR027417">
    <property type="entry name" value="P-loop_NTPase"/>
</dbReference>
<dbReference type="SUPFAM" id="SSF52540">
    <property type="entry name" value="P-loop containing nucleoside triphosphate hydrolases"/>
    <property type="match status" value="1"/>
</dbReference>
<feature type="compositionally biased region" description="Low complexity" evidence="1">
    <location>
        <begin position="1370"/>
        <end position="1382"/>
    </location>
</feature>
<evidence type="ECO:0000313" key="4">
    <source>
        <dbReference type="Proteomes" id="UP000530571"/>
    </source>
</evidence>
<dbReference type="RefSeq" id="WP_183490836.1">
    <property type="nucleotide sequence ID" value="NZ_JACIDZ010000020.1"/>
</dbReference>
<dbReference type="Gene3D" id="3.40.50.300">
    <property type="entry name" value="P-loop containing nucleotide triphosphate hydrolases"/>
    <property type="match status" value="1"/>
</dbReference>
<gene>
    <name evidence="3" type="ORF">GGR30_004246</name>
</gene>
<dbReference type="GO" id="GO:0016887">
    <property type="term" value="F:ATP hydrolysis activity"/>
    <property type="evidence" value="ECO:0007669"/>
    <property type="project" value="InterPro"/>
</dbReference>
<evidence type="ECO:0000313" key="3">
    <source>
        <dbReference type="EMBL" id="MBB4124290.1"/>
    </source>
</evidence>
<dbReference type="Pfam" id="PF13401">
    <property type="entry name" value="AAA_22"/>
    <property type="match status" value="1"/>
</dbReference>
<evidence type="ECO:0000259" key="2">
    <source>
        <dbReference type="SMART" id="SM00382"/>
    </source>
</evidence>
<comment type="caution">
    <text evidence="3">The sequence shown here is derived from an EMBL/GenBank/DDBJ whole genome shotgun (WGS) entry which is preliminary data.</text>
</comment>
<accession>A0A7W6KNB6</accession>
<organism evidence="3 4">
    <name type="scientific">Martelella radicis</name>
    <dbReference type="NCBI Taxonomy" id="1397476"/>
    <lineage>
        <taxon>Bacteria</taxon>
        <taxon>Pseudomonadati</taxon>
        <taxon>Pseudomonadota</taxon>
        <taxon>Alphaproteobacteria</taxon>
        <taxon>Hyphomicrobiales</taxon>
        <taxon>Aurantimonadaceae</taxon>
        <taxon>Martelella</taxon>
    </lineage>
</organism>
<evidence type="ECO:0000256" key="1">
    <source>
        <dbReference type="SAM" id="MobiDB-lite"/>
    </source>
</evidence>
<feature type="region of interest" description="Disordered" evidence="1">
    <location>
        <begin position="1"/>
        <end position="29"/>
    </location>
</feature>
<sequence length="1721" mass="189291">MKTTDAMSPSPKESTSSEQTGSSPVGRGGAGTYIEGELGAYYLLQMLAGSVARGLPDARIERVQLQGENEGYALDDLIVHGVSDKGTAILEIQSKRTIRFSPKDLIFKSVCEQIVRSNPAEKPTDRHLLAVATQRTSYSISGPYQDVLEWARRAQSGSQFFARLALKGVASEEMRSFAESFRNNLVAQGVVDEDEVVWAVLRRFMILEFDFESAAPEAKAHALTLSGQVLAPEDAKRAGALWSNLIEIVIETGKARGSISRQSLMERLTKRGFCLAGEQNFALARAKLAEMSRHALMEIGTTVAGVNLPRLGALADLEKAREKHRFIEITGKPGVGKSWVLRHLAERTGREGQVIVLDPAGTPDGGWSALAQRLDLPGTAQNFLRDLAASGGGVLFIDGIEMFTSDERRRTVNDLLREIASVPGFSVVVSKRPEVGAEDTSWVAEDALAALGEPHQVVVGELNQDEVETLSDAAPELRTLLSNDHPAASIARNLYRLSQLLKVRSSADIRTEAALADRWWKSADGAKAHDIRPAQRLLAELAEAALAGQDLIEASTDTPARTHLLRSLTLSEPKRDRLGFHHDVLRDWAIGVRLNEDITLLNSVDLSVPPSPRVARGIEFAGRFALELGQDGSSWTALLGALSQPGAHDAWRRQALMAIVRSELTSQLLNRCRAALLADGGELLVEICTAIVATETMSAASAFKEVTAKGVELPFEAPSSLRIAMTLSAPTVLTWCAVNASEIPVHAIAAIVKLAEVQFLTIMSVRELGRATAKMLFGWLMQLDLRDTNITIPGAADAPLLERHSRTTMIEDLRTMALLMAPHAPEDTKAYLTAIAKENDHYKVKAMRPFSKALASVAPNELAALITSSLIGQPRRGRSRGDSLNGAFGFADTDYMPVSPAQPPFLDLLDADPEIGLGLIRTLVDAAVAHRADGVKVGTDGFTIVFDGKPRFFPWVQTYYWSRSSQAQGYAASSGLMALEAWSQERLDRGEDVDAVVRDIIGSEGSCAAYLLIALDVLLSHWPVTRDALVPFVANPDLLANDRNRLALERLGAAMMLQEEPKGRVLLADLAKRRSRFIALEQLIPYYLSEDEPGQRVLSLLAEAVNEIGAYGDDADFGDPAFIGSYALNMLDQANWVEVEGGLAYRSPRAEAEHLERLDARRQAHERSSTIEARIQLAISDPTKGSPELAREAFEYAAGDLPDYSDTDYLKSRSTRLISTAMLVARDGDDILLDEHKDWVRTVIATSLAEEVDRYGSNKQLDYNRPAQGICTLIHFWHRRRRVEDRDQLLRIVARQNQAAVVAMTSAHKSISDADPRLIKAAVRIAFTCCRWRWNPHDEAASTREAYEKEKAGMDADAVAAEIAWLDGGPEPTWPELPEETPSFSRRPRAIISPNGEQIDLKRDDVSLRRSSREAVVHANDQELSRWLSLLNVEGCARPGWYLEIIESYAPWSARMNGHGYSADAELSQTPSDWNNQFYALVSSALMDAAEDQFWSFLTPITELPDRSFCDVAETVIHAADVHYFNEPHRPSARASALRQKMVARAIELNRWSWDRRRLELGIDLQTGPMISTLLMNLHNPFSGAKSYLVPAVFDRVDPLLETLRPMISGGPTAFIALCTMNTLNVAPTARHLDFLLNAVETWLDVTNGDRSMWHELGIGRKVAEWLKAAAVDDPSLYGQSHLSRSRIDAILGCLVSLGVSEAHELEVRIQTEANSQTPRR</sequence>